<feature type="domain" description="DUF7870" evidence="3">
    <location>
        <begin position="429"/>
        <end position="523"/>
    </location>
</feature>
<evidence type="ECO:0000256" key="1">
    <source>
        <dbReference type="SAM" id="Phobius"/>
    </source>
</evidence>
<dbReference type="InterPro" id="IPR013216">
    <property type="entry name" value="Methyltransf_11"/>
</dbReference>
<proteinExistence type="predicted"/>
<dbReference type="Proteomes" id="UP000504607">
    <property type="component" value="Chromosome 14"/>
</dbReference>
<dbReference type="InParanoid" id="A0A6I9S6L7"/>
<sequence>MESAAKSSSVKNVVVRLLLFGVCLLVVRFVYVVTIYGGPCNSGDFCLLSFPGEGLSFTGASGGVSAGSAAFVRVADGSAAANPALWTSREWRKAVDYYSAVFQDLLVEGFLSPTAKTLCVDTPAGHEVLALKEVGVPDAIGVAKRKASPLVVAGGDLFHLPFRNATFDFVFAGRSLDRSKRPANLASEIVRTLKPDGFLVVLTASAGDAYSLHSLIDLFPSCWKLRSREVDGPDSSSAIREIVFQKQLDGEILAIKEKEREDSSPANSMNRCSIPEHKLQLLESAEPLIKDEPLKPWITLKRNIKNIKYLPSMVDISFKSRYVYVDVGARSYGSSIGSWFRKQYPKQNHTFGIYAIEADPAFHDEYAAKKNVNLLPFAAWVRNETLAFEINHDPEQHDVEKEKGSRGMGRIRPVGGLSEGVSSGEVHTIHGFDFAEWLKRTVTQSDFVVMKMDVEGTEFDLVPRLFKTGAICLIDELFLECHYNRWQRCCPGERTPKYRNTYGECLKLFTSLRKSGVLVHQWW</sequence>
<evidence type="ECO:0000259" key="3">
    <source>
        <dbReference type="Pfam" id="PF25276"/>
    </source>
</evidence>
<dbReference type="RefSeq" id="XP_010937964.1">
    <property type="nucleotide sequence ID" value="XM_010939662.3"/>
</dbReference>
<feature type="domain" description="Methyltransferase type 11" evidence="2">
    <location>
        <begin position="140"/>
        <end position="201"/>
    </location>
</feature>
<evidence type="ECO:0000259" key="2">
    <source>
        <dbReference type="Pfam" id="PF08241"/>
    </source>
</evidence>
<dbReference type="GeneID" id="105057170"/>
<keyword evidence="4" id="KW-1185">Reference proteome</keyword>
<evidence type="ECO:0000313" key="5">
    <source>
        <dbReference type="RefSeq" id="XP_010937964.1"/>
    </source>
</evidence>
<keyword evidence="1" id="KW-1133">Transmembrane helix</keyword>
<organism evidence="4 5">
    <name type="scientific">Elaeis guineensis var. tenera</name>
    <name type="common">Oil palm</name>
    <dbReference type="NCBI Taxonomy" id="51953"/>
    <lineage>
        <taxon>Eukaryota</taxon>
        <taxon>Viridiplantae</taxon>
        <taxon>Streptophyta</taxon>
        <taxon>Embryophyta</taxon>
        <taxon>Tracheophyta</taxon>
        <taxon>Spermatophyta</taxon>
        <taxon>Magnoliopsida</taxon>
        <taxon>Liliopsida</taxon>
        <taxon>Arecaceae</taxon>
        <taxon>Arecoideae</taxon>
        <taxon>Cocoseae</taxon>
        <taxon>Elaeidinae</taxon>
        <taxon>Elaeis</taxon>
    </lineage>
</organism>
<accession>A0A6I9S6L7</accession>
<gene>
    <name evidence="5" type="primary">LOC105057170</name>
</gene>
<dbReference type="GO" id="GO:0008757">
    <property type="term" value="F:S-adenosylmethionine-dependent methyltransferase activity"/>
    <property type="evidence" value="ECO:0007669"/>
    <property type="project" value="InterPro"/>
</dbReference>
<dbReference type="KEGG" id="egu:105057170"/>
<feature type="transmembrane region" description="Helical" evidence="1">
    <location>
        <begin position="12"/>
        <end position="36"/>
    </location>
</feature>
<keyword evidence="1" id="KW-0472">Membrane</keyword>
<dbReference type="Gene3D" id="3.40.50.150">
    <property type="entry name" value="Vaccinia Virus protein VP39"/>
    <property type="match status" value="2"/>
</dbReference>
<dbReference type="OrthoDB" id="10006218at2759"/>
<reference evidence="5" key="1">
    <citation type="submission" date="2025-08" db="UniProtKB">
        <authorList>
            <consortium name="RefSeq"/>
        </authorList>
    </citation>
    <scope>IDENTIFICATION</scope>
</reference>
<protein>
    <submittedName>
        <fullName evidence="5">Uncharacterized protein LOC105057170</fullName>
    </submittedName>
</protein>
<dbReference type="SUPFAM" id="SSF53335">
    <property type="entry name" value="S-adenosyl-L-methionine-dependent methyltransferases"/>
    <property type="match status" value="2"/>
</dbReference>
<feature type="domain" description="DUF7870" evidence="3">
    <location>
        <begin position="288"/>
        <end position="383"/>
    </location>
</feature>
<dbReference type="FunCoup" id="A0A6I9S6L7">
    <property type="interactions" value="3185"/>
</dbReference>
<dbReference type="Pfam" id="PF25276">
    <property type="entry name" value="DUF7870"/>
    <property type="match status" value="2"/>
</dbReference>
<dbReference type="InterPro" id="IPR057192">
    <property type="entry name" value="DUF7870"/>
</dbReference>
<dbReference type="AlphaFoldDB" id="A0A6I9S6L7"/>
<keyword evidence="1" id="KW-0812">Transmembrane</keyword>
<dbReference type="PANTHER" id="PTHR44843">
    <property type="entry name" value="METHYLTRANSFERASE"/>
    <property type="match status" value="1"/>
</dbReference>
<dbReference type="Pfam" id="PF08241">
    <property type="entry name" value="Methyltransf_11"/>
    <property type="match status" value="1"/>
</dbReference>
<dbReference type="PANTHER" id="PTHR44843:SF14">
    <property type="entry name" value="METHYLTRANSFERASE TYPE 11 DOMAIN-CONTAINING PROTEIN"/>
    <property type="match status" value="1"/>
</dbReference>
<dbReference type="InterPro" id="IPR029063">
    <property type="entry name" value="SAM-dependent_MTases_sf"/>
</dbReference>
<evidence type="ECO:0000313" key="4">
    <source>
        <dbReference type="Proteomes" id="UP000504607"/>
    </source>
</evidence>
<name>A0A6I9S6L7_ELAGV</name>